<dbReference type="AlphaFoldDB" id="A0A9K3PBG1"/>
<protein>
    <submittedName>
        <fullName evidence="2">Uncharacterized protein</fullName>
    </submittedName>
</protein>
<name>A0A9K3PBG1_9STRA</name>
<feature type="compositionally biased region" description="Basic and acidic residues" evidence="1">
    <location>
        <begin position="176"/>
        <end position="185"/>
    </location>
</feature>
<reference evidence="2" key="1">
    <citation type="journal article" date="2021" name="Sci. Rep.">
        <title>Diploid genomic architecture of Nitzschia inconspicua, an elite biomass production diatom.</title>
        <authorList>
            <person name="Oliver A."/>
            <person name="Podell S."/>
            <person name="Pinowska A."/>
            <person name="Traller J.C."/>
            <person name="Smith S.R."/>
            <person name="McClure R."/>
            <person name="Beliaev A."/>
            <person name="Bohutskyi P."/>
            <person name="Hill E.A."/>
            <person name="Rabines A."/>
            <person name="Zheng H."/>
            <person name="Allen L.Z."/>
            <person name="Kuo A."/>
            <person name="Grigoriev I.V."/>
            <person name="Allen A.E."/>
            <person name="Hazlebeck D."/>
            <person name="Allen E.E."/>
        </authorList>
    </citation>
    <scope>NUCLEOTIDE SEQUENCE</scope>
    <source>
        <strain evidence="2">Hildebrandi</strain>
    </source>
</reference>
<evidence type="ECO:0000256" key="1">
    <source>
        <dbReference type="SAM" id="MobiDB-lite"/>
    </source>
</evidence>
<sequence length="389" mass="44171">MAACWSPSLSIYFQELSLQMNIFGCDNIRIVVDNARIPIRCACNEDSIMSSVTGPMDHHRCHEGMIQIPSNDPVVSTLSPILMEDQHSSASSRWESFNSSSASTDISLEMPHRTRDQEEGGETDLDSFNSSRQLPSRHTSQRQDTFLDPMERILLELPLDTSRSHFHSDNSSCSSSDEHSSRQRSDASSYFSEEGPKVDSERLPYLQSFDRFTILDELHPREVLRRLCKESSNLSTFGQDDNSHQEFQRVKQESTLAQKIFESKDHSFSYCGGASNQQVDSIHTLRFHPKFSFRDRFVAFSQVQAARENQKAKMKFPMDLPVDGESKLLQNQDFFRWNFVDFPLPPSLPPSLASLESRKFHNEGMENVFESTGRILGITSDGCDASSPT</sequence>
<gene>
    <name evidence="2" type="ORF">IV203_002653</name>
    <name evidence="3" type="ORF">IV203_034595</name>
</gene>
<accession>A0A9K3PBG1</accession>
<evidence type="ECO:0000313" key="2">
    <source>
        <dbReference type="EMBL" id="KAG7338924.1"/>
    </source>
</evidence>
<organism evidence="2 4">
    <name type="scientific">Nitzschia inconspicua</name>
    <dbReference type="NCBI Taxonomy" id="303405"/>
    <lineage>
        <taxon>Eukaryota</taxon>
        <taxon>Sar</taxon>
        <taxon>Stramenopiles</taxon>
        <taxon>Ochrophyta</taxon>
        <taxon>Bacillariophyta</taxon>
        <taxon>Bacillariophyceae</taxon>
        <taxon>Bacillariophycidae</taxon>
        <taxon>Bacillariales</taxon>
        <taxon>Bacillariaceae</taxon>
        <taxon>Nitzschia</taxon>
    </lineage>
</organism>
<feature type="region of interest" description="Disordered" evidence="1">
    <location>
        <begin position="89"/>
        <end position="147"/>
    </location>
</feature>
<comment type="caution">
    <text evidence="2">The sequence shown here is derived from an EMBL/GenBank/DDBJ whole genome shotgun (WGS) entry which is preliminary data.</text>
</comment>
<evidence type="ECO:0000313" key="4">
    <source>
        <dbReference type="Proteomes" id="UP000693970"/>
    </source>
</evidence>
<keyword evidence="4" id="KW-1185">Reference proteome</keyword>
<proteinExistence type="predicted"/>
<feature type="compositionally biased region" description="Polar residues" evidence="1">
    <location>
        <begin position="89"/>
        <end position="106"/>
    </location>
</feature>
<reference evidence="2" key="2">
    <citation type="submission" date="2021-04" db="EMBL/GenBank/DDBJ databases">
        <authorList>
            <person name="Podell S."/>
        </authorList>
    </citation>
    <scope>NUCLEOTIDE SEQUENCE</scope>
    <source>
        <strain evidence="2">Hildebrandi</strain>
    </source>
</reference>
<feature type="compositionally biased region" description="Polar residues" evidence="1">
    <location>
        <begin position="126"/>
        <end position="144"/>
    </location>
</feature>
<dbReference type="Proteomes" id="UP000693970">
    <property type="component" value="Unassembled WGS sequence"/>
</dbReference>
<dbReference type="EMBL" id="JAGRRH010000045">
    <property type="protein sequence ID" value="KAG7338924.1"/>
    <property type="molecule type" value="Genomic_DNA"/>
</dbReference>
<feature type="region of interest" description="Disordered" evidence="1">
    <location>
        <begin position="163"/>
        <end position="197"/>
    </location>
</feature>
<evidence type="ECO:0000313" key="3">
    <source>
        <dbReference type="EMBL" id="KAG7359497.1"/>
    </source>
</evidence>
<dbReference type="EMBL" id="JAGRRH010000013">
    <property type="protein sequence ID" value="KAG7359497.1"/>
    <property type="molecule type" value="Genomic_DNA"/>
</dbReference>